<sequence length="356" mass="41111">MNRPNNIQKAKSLALKYNQKVQVQDEDYDEEDYDIGPPKAVTEKSKRQPINVFDKINKLFDDPTIKNLKDFDHDDFLNKENDEDDSLPQIQGKTKSKSMQSGKQVLEKAKQLLEKNKDEIPVMKEKAKKKKVTIQQKQSKENTFVTGLGLYQEKNEEEEEEKPEIKEQEKKEEDDDDENDDEQYEDFDENEYLKKLQAEELDDLEELRRMIAKTKKEIQGYAGEVYQLKNSISDLNLGYRGVGYGVDEDLFSEMDREFNRFMPGGDTNKLFDNFDNKLRSSQPILSTAKKGVKKNTFMSGTTSTNSNSISGSTSQSGIRKPPIVRQPVLEKAYGTSKMPELLPISNTKKSMRETFY</sequence>
<protein>
    <submittedName>
        <fullName evidence="2">Uncharacterized protein</fullName>
    </submittedName>
</protein>
<feature type="compositionally biased region" description="Basic and acidic residues" evidence="1">
    <location>
        <begin position="116"/>
        <end position="125"/>
    </location>
</feature>
<accession>I7M6A5</accession>
<evidence type="ECO:0000313" key="3">
    <source>
        <dbReference type="Proteomes" id="UP000009168"/>
    </source>
</evidence>
<dbReference type="AlphaFoldDB" id="I7M6A5"/>
<proteinExistence type="predicted"/>
<evidence type="ECO:0000313" key="2">
    <source>
        <dbReference type="EMBL" id="EAR84851.1"/>
    </source>
</evidence>
<feature type="region of interest" description="Disordered" evidence="1">
    <location>
        <begin position="24"/>
        <end position="46"/>
    </location>
</feature>
<feature type="region of interest" description="Disordered" evidence="1">
    <location>
        <begin position="74"/>
        <end position="104"/>
    </location>
</feature>
<dbReference type="KEGG" id="tet:TTHERM_00600430"/>
<dbReference type="Proteomes" id="UP000009168">
    <property type="component" value="Unassembled WGS sequence"/>
</dbReference>
<organism evidence="2 3">
    <name type="scientific">Tetrahymena thermophila (strain SB210)</name>
    <dbReference type="NCBI Taxonomy" id="312017"/>
    <lineage>
        <taxon>Eukaryota</taxon>
        <taxon>Sar</taxon>
        <taxon>Alveolata</taxon>
        <taxon>Ciliophora</taxon>
        <taxon>Intramacronucleata</taxon>
        <taxon>Oligohymenophorea</taxon>
        <taxon>Hymenostomatida</taxon>
        <taxon>Tetrahymenina</taxon>
        <taxon>Tetrahymenidae</taxon>
        <taxon>Tetrahymena</taxon>
    </lineage>
</organism>
<feature type="compositionally biased region" description="Acidic residues" evidence="1">
    <location>
        <begin position="172"/>
        <end position="190"/>
    </location>
</feature>
<feature type="compositionally biased region" description="Acidic residues" evidence="1">
    <location>
        <begin position="24"/>
        <end position="34"/>
    </location>
</feature>
<keyword evidence="3" id="KW-1185">Reference proteome</keyword>
<dbReference type="InParanoid" id="I7M6A5"/>
<dbReference type="EMBL" id="GG662620">
    <property type="protein sequence ID" value="EAR84851.1"/>
    <property type="molecule type" value="Genomic_DNA"/>
</dbReference>
<reference evidence="3" key="1">
    <citation type="journal article" date="2006" name="PLoS Biol.">
        <title>Macronuclear genome sequence of the ciliate Tetrahymena thermophila, a model eukaryote.</title>
        <authorList>
            <person name="Eisen J.A."/>
            <person name="Coyne R.S."/>
            <person name="Wu M."/>
            <person name="Wu D."/>
            <person name="Thiagarajan M."/>
            <person name="Wortman J.R."/>
            <person name="Badger J.H."/>
            <person name="Ren Q."/>
            <person name="Amedeo P."/>
            <person name="Jones K.M."/>
            <person name="Tallon L.J."/>
            <person name="Delcher A.L."/>
            <person name="Salzberg S.L."/>
            <person name="Silva J.C."/>
            <person name="Haas B.J."/>
            <person name="Majoros W.H."/>
            <person name="Farzad M."/>
            <person name="Carlton J.M."/>
            <person name="Smith R.K. Jr."/>
            <person name="Garg J."/>
            <person name="Pearlman R.E."/>
            <person name="Karrer K.M."/>
            <person name="Sun L."/>
            <person name="Manning G."/>
            <person name="Elde N.C."/>
            <person name="Turkewitz A.P."/>
            <person name="Asai D.J."/>
            <person name="Wilkes D.E."/>
            <person name="Wang Y."/>
            <person name="Cai H."/>
            <person name="Collins K."/>
            <person name="Stewart B.A."/>
            <person name="Lee S.R."/>
            <person name="Wilamowska K."/>
            <person name="Weinberg Z."/>
            <person name="Ruzzo W.L."/>
            <person name="Wloga D."/>
            <person name="Gaertig J."/>
            <person name="Frankel J."/>
            <person name="Tsao C.-C."/>
            <person name="Gorovsky M.A."/>
            <person name="Keeling P.J."/>
            <person name="Waller R.F."/>
            <person name="Patron N.J."/>
            <person name="Cherry J.M."/>
            <person name="Stover N.A."/>
            <person name="Krieger C.J."/>
            <person name="del Toro C."/>
            <person name="Ryder H.F."/>
            <person name="Williamson S.C."/>
            <person name="Barbeau R.A."/>
            <person name="Hamilton E.P."/>
            <person name="Orias E."/>
        </authorList>
    </citation>
    <scope>NUCLEOTIDE SEQUENCE [LARGE SCALE GENOMIC DNA]</scope>
    <source>
        <strain evidence="3">SB210</strain>
    </source>
</reference>
<dbReference type="eggNOG" id="ENOG502T2JE">
    <property type="taxonomic scope" value="Eukaryota"/>
</dbReference>
<dbReference type="RefSeq" id="XP_001032514.1">
    <property type="nucleotide sequence ID" value="XM_001032514.1"/>
</dbReference>
<dbReference type="HOGENOM" id="CLU_779622_0_0_1"/>
<feature type="compositionally biased region" description="Low complexity" evidence="1">
    <location>
        <begin position="299"/>
        <end position="318"/>
    </location>
</feature>
<feature type="compositionally biased region" description="Polar residues" evidence="1">
    <location>
        <begin position="88"/>
        <end position="103"/>
    </location>
</feature>
<name>I7M6A5_TETTS</name>
<feature type="region of interest" description="Disordered" evidence="1">
    <location>
        <begin position="296"/>
        <end position="319"/>
    </location>
</feature>
<feature type="region of interest" description="Disordered" evidence="1">
    <location>
        <begin position="116"/>
        <end position="192"/>
    </location>
</feature>
<dbReference type="GeneID" id="7839223"/>
<gene>
    <name evidence="2" type="ORF">TTHERM_00600430</name>
</gene>
<evidence type="ECO:0000256" key="1">
    <source>
        <dbReference type="SAM" id="MobiDB-lite"/>
    </source>
</evidence>